<dbReference type="SUPFAM" id="SSF51735">
    <property type="entry name" value="NAD(P)-binding Rossmann-fold domains"/>
    <property type="match status" value="1"/>
</dbReference>
<dbReference type="Gene3D" id="3.40.50.720">
    <property type="entry name" value="NAD(P)-binding Rossmann-like Domain"/>
    <property type="match status" value="1"/>
</dbReference>
<dbReference type="InterPro" id="IPR036291">
    <property type="entry name" value="NAD(P)-bd_dom_sf"/>
</dbReference>
<evidence type="ECO:0000313" key="2">
    <source>
        <dbReference type="EMBL" id="GGI01436.1"/>
    </source>
</evidence>
<dbReference type="RefSeq" id="WP_188573354.1">
    <property type="nucleotide sequence ID" value="NZ_BMFW01000034.1"/>
</dbReference>
<dbReference type="PRINTS" id="PR00081">
    <property type="entry name" value="GDHRDH"/>
</dbReference>
<dbReference type="PANTHER" id="PTHR42760">
    <property type="entry name" value="SHORT-CHAIN DEHYDROGENASES/REDUCTASES FAMILY MEMBER"/>
    <property type="match status" value="1"/>
</dbReference>
<protein>
    <submittedName>
        <fullName evidence="2">Beta-ketoacyl-ACP reductase</fullName>
    </submittedName>
</protein>
<accession>A0ABQ2B1Q8</accession>
<dbReference type="CDD" id="cd05233">
    <property type="entry name" value="SDR_c"/>
    <property type="match status" value="1"/>
</dbReference>
<dbReference type="InterPro" id="IPR002347">
    <property type="entry name" value="SDR_fam"/>
</dbReference>
<dbReference type="EMBL" id="BMFW01000034">
    <property type="protein sequence ID" value="GGI01436.1"/>
    <property type="molecule type" value="Genomic_DNA"/>
</dbReference>
<gene>
    <name evidence="2" type="ORF">GCM10007170_40870</name>
</gene>
<reference evidence="3" key="1">
    <citation type="journal article" date="2019" name="Int. J. Syst. Evol. Microbiol.">
        <title>The Global Catalogue of Microorganisms (GCM) 10K type strain sequencing project: providing services to taxonomists for standard genome sequencing and annotation.</title>
        <authorList>
            <consortium name="The Broad Institute Genomics Platform"/>
            <consortium name="The Broad Institute Genome Sequencing Center for Infectious Disease"/>
            <person name="Wu L."/>
            <person name="Ma J."/>
        </authorList>
    </citation>
    <scope>NUCLEOTIDE SEQUENCE [LARGE SCALE GENOMIC DNA]</scope>
    <source>
        <strain evidence="3">CGMCC 1.12778</strain>
    </source>
</reference>
<comment type="caution">
    <text evidence="2">The sequence shown here is derived from an EMBL/GenBank/DDBJ whole genome shotgun (WGS) entry which is preliminary data.</text>
</comment>
<name>A0ABQ2B1Q8_9MICC</name>
<sequence>MNTALLEGKVAIVTGGGRGLGHAMTLGLARAGASVVISAAREGHEIGRVADEINVMLGVRRVLAVQADVTQEADCRRLVDEALATFGGLHILVNNAGRGMKYVSATFLTEPTRFWEVDSDTWRTIIDTNVNGPFLMAKAAVPHMLHQQWGRIINITMNHQTMRRAGFSPYGPSKAALESETVIWSQDLAGSGITVNGLLPGGATDTGMIPDGVSEAVRSQLLRPEVMVGPLLWLASEASADITGTRLDAARWDITLTPDRAAAAAFGPAGWASQSPH</sequence>
<organism evidence="2 3">
    <name type="scientific">Arthrobacter liuii</name>
    <dbReference type="NCBI Taxonomy" id="1476996"/>
    <lineage>
        <taxon>Bacteria</taxon>
        <taxon>Bacillati</taxon>
        <taxon>Actinomycetota</taxon>
        <taxon>Actinomycetes</taxon>
        <taxon>Micrococcales</taxon>
        <taxon>Micrococcaceae</taxon>
        <taxon>Arthrobacter</taxon>
    </lineage>
</organism>
<proteinExistence type="inferred from homology"/>
<dbReference type="Proteomes" id="UP000643279">
    <property type="component" value="Unassembled WGS sequence"/>
</dbReference>
<comment type="similarity">
    <text evidence="1">Belongs to the short-chain dehydrogenases/reductases (SDR) family.</text>
</comment>
<evidence type="ECO:0000256" key="1">
    <source>
        <dbReference type="ARBA" id="ARBA00006484"/>
    </source>
</evidence>
<keyword evidence="3" id="KW-1185">Reference proteome</keyword>
<dbReference type="Pfam" id="PF00106">
    <property type="entry name" value="adh_short"/>
    <property type="match status" value="1"/>
</dbReference>
<evidence type="ECO:0000313" key="3">
    <source>
        <dbReference type="Proteomes" id="UP000643279"/>
    </source>
</evidence>